<dbReference type="AlphaFoldDB" id="A0A2W7RI12"/>
<dbReference type="EMBL" id="QKZV01000011">
    <property type="protein sequence ID" value="PZX60034.1"/>
    <property type="molecule type" value="Genomic_DNA"/>
</dbReference>
<evidence type="ECO:0008006" key="4">
    <source>
        <dbReference type="Google" id="ProtNLM"/>
    </source>
</evidence>
<feature type="signal peptide" evidence="1">
    <location>
        <begin position="1"/>
        <end position="22"/>
    </location>
</feature>
<feature type="chain" id="PRO_5015992053" description="TonB-dependent receptor-like protein" evidence="1">
    <location>
        <begin position="23"/>
        <end position="797"/>
    </location>
</feature>
<dbReference type="RefSeq" id="WP_146250520.1">
    <property type="nucleotide sequence ID" value="NZ_QKZV01000011.1"/>
</dbReference>
<dbReference type="OrthoDB" id="679547at2"/>
<protein>
    <recommendedName>
        <fullName evidence="4">TonB-dependent receptor-like protein</fullName>
    </recommendedName>
</protein>
<comment type="caution">
    <text evidence="2">The sequence shown here is derived from an EMBL/GenBank/DDBJ whole genome shotgun (WGS) entry which is preliminary data.</text>
</comment>
<sequence>MNKLLAMVCLGFLLTFQSTTKAQVLDSMMEVYANRYPQEKVHLQFDKGAYNKGETIWYKAYLMTGIDLSYISKNFYVDWYDGSGNLLMHTVAPLFQATASGSFDVPANYSGNKLEVRAYTRWMLNFDTAFLYHRNITVIQPQVKTSIAIPKTQVYLFPEGGNLVNGLNCRVAFKATNQFGNPVFIKGAIKNNKQELIDSFMAEHDGMGSFSVEPKAGETYQIYWMDENGQSGTTALPTALPNGATLSVQPAPDKAILFVERSANDDPLYKTMYLMAQMNQQLVYKSRINFSAKTSVVADLPTTELPTGILQVTLFNANWIPVAERIVFVNNDNYSFQPRVSFPTVNLSKRGKNTIEFFVSDTAFANMSVAVTDADVPVDDKHSIYTDFLLSDDIKGKVYNPAYYFSSNADSVVHHLDLVMMTNGWRRYNWADLAALKTPAIKYPPETNFLKIEGKVYGSNNLGGESSFLNVIVQGKDSSKQFLVLPIHRDGTFEQDGVFFYDTVKLFYMLNGKRSSNSGAVVSFTNGLYNLQPRHVSINSTLTNWSDSMALRRMQYFMDEQERLRKLMASATLKEVTVRAKVKSALQVLDEKYATGLFSGGDSYGFDVMDDPRANSALDIFTYLQGQVAGLQINMSGGTPSLTWRGSTPDLYLDESPAQPDMIQSLPITDVAYIKVFRPPFFGSVGGGSGGAIAIYTKRGNDGKKNYNANTPGLDNTILGGYTRFKQFFNPDYEKSTDAFGDDVRSTLYWNPFVLTNKKSPQVKLDFFNNDISKKLKVIIEGFNADGKLTHIEKVLE</sequence>
<evidence type="ECO:0000313" key="2">
    <source>
        <dbReference type="EMBL" id="PZX60034.1"/>
    </source>
</evidence>
<gene>
    <name evidence="2" type="ORF">LX80_02600</name>
</gene>
<name>A0A2W7RI12_9BACT</name>
<keyword evidence="3" id="KW-1185">Reference proteome</keyword>
<keyword evidence="1" id="KW-0732">Signal</keyword>
<reference evidence="2 3" key="1">
    <citation type="submission" date="2018-06" db="EMBL/GenBank/DDBJ databases">
        <title>Genomic Encyclopedia of Archaeal and Bacterial Type Strains, Phase II (KMG-II): from individual species to whole genera.</title>
        <authorList>
            <person name="Goeker M."/>
        </authorList>
    </citation>
    <scope>NUCLEOTIDE SEQUENCE [LARGE SCALE GENOMIC DNA]</scope>
    <source>
        <strain evidence="2 3">DSM 23241</strain>
    </source>
</reference>
<dbReference type="SUPFAM" id="SSF56935">
    <property type="entry name" value="Porins"/>
    <property type="match status" value="1"/>
</dbReference>
<dbReference type="Proteomes" id="UP000249720">
    <property type="component" value="Unassembled WGS sequence"/>
</dbReference>
<organism evidence="2 3">
    <name type="scientific">Hydrotalea sandarakina</name>
    <dbReference type="NCBI Taxonomy" id="1004304"/>
    <lineage>
        <taxon>Bacteria</taxon>
        <taxon>Pseudomonadati</taxon>
        <taxon>Bacteroidota</taxon>
        <taxon>Chitinophagia</taxon>
        <taxon>Chitinophagales</taxon>
        <taxon>Chitinophagaceae</taxon>
        <taxon>Hydrotalea</taxon>
    </lineage>
</organism>
<proteinExistence type="predicted"/>
<accession>A0A2W7RI12</accession>
<evidence type="ECO:0000256" key="1">
    <source>
        <dbReference type="SAM" id="SignalP"/>
    </source>
</evidence>
<evidence type="ECO:0000313" key="3">
    <source>
        <dbReference type="Proteomes" id="UP000249720"/>
    </source>
</evidence>